<evidence type="ECO:0000256" key="14">
    <source>
        <dbReference type="PROSITE-ProRule" id="PRU00042"/>
    </source>
</evidence>
<feature type="compositionally biased region" description="Polar residues" evidence="15">
    <location>
        <begin position="390"/>
        <end position="408"/>
    </location>
</feature>
<dbReference type="AlphaFoldDB" id="G8YVB2"/>
<feature type="compositionally biased region" description="Low complexity" evidence="15">
    <location>
        <begin position="226"/>
        <end position="250"/>
    </location>
</feature>
<feature type="region of interest" description="Disordered" evidence="15">
    <location>
        <begin position="214"/>
        <end position="314"/>
    </location>
</feature>
<name>G8YVB2_PICSO</name>
<evidence type="ECO:0000256" key="6">
    <source>
        <dbReference type="ARBA" id="ARBA00022833"/>
    </source>
</evidence>
<dbReference type="InParanoid" id="G8YVB2"/>
<dbReference type="FunFam" id="3.30.160.60:FF:000089">
    <property type="entry name" value="DNA-binding protein creA"/>
    <property type="match status" value="1"/>
</dbReference>
<feature type="compositionally biased region" description="Low complexity" evidence="15">
    <location>
        <begin position="175"/>
        <end position="186"/>
    </location>
</feature>
<proteinExistence type="inferred from homology"/>
<evidence type="ECO:0000256" key="8">
    <source>
        <dbReference type="ARBA" id="ARBA00023125"/>
    </source>
</evidence>
<feature type="region of interest" description="Disordered" evidence="15">
    <location>
        <begin position="175"/>
        <end position="197"/>
    </location>
</feature>
<evidence type="ECO:0000313" key="19">
    <source>
        <dbReference type="Proteomes" id="UP000005222"/>
    </source>
</evidence>
<evidence type="ECO:0000256" key="7">
    <source>
        <dbReference type="ARBA" id="ARBA00023015"/>
    </source>
</evidence>
<gene>
    <name evidence="17" type="primary">Piso0_000389</name>
    <name evidence="17" type="ORF">GNLVRS01_PISO0A08272g</name>
    <name evidence="18" type="ORF">GNLVRS01_PISO0B08339g</name>
</gene>
<evidence type="ECO:0000256" key="4">
    <source>
        <dbReference type="ARBA" id="ARBA00022737"/>
    </source>
</evidence>
<sequence length="523" mass="57242">MPPKEKKSKDDRPYKCTMCDKAFHRLEHLTRHIRTHTGEKPHSCTFPGCTKKFSRSDELTRHLRIHNNPGGKKRKNKAISPEEEEKMKQEQHPHMQQESVMTQIPGRSLSVLVDGNGNQIYHPYPVYLIPHQSSVPIPIAPQMPGAMGSTSVGNGATPPAPVYQGPAIPVAIPMQQPQQSQNQQQPQHHEQFPPHYQQQGSAVFSLASSPTNFSYLGQHHHPLPSQPSQPSQAAQLQPSSASSLRKAVSSDTIKLPSIGSIQSSTSIPPMINSPSSYSSFNSHTHDLHKGSGHYSGLTTPEDSLGSGQKSQTNLNDYFSKRPVKSQGNTKLFSASSSSLSSLSGRLKSSSSSNLSSFNSFTSLPRMTPIKPVNSNAREQPFPEHSRHEAATSTSTQDLPKQKSATSLNLEFYQPTAKKSRPTSPSSPEYGMTSTQHNPDSPNHIDHKKPGFIISPTETPLQTPSHSPHLHPQSLHDRSIKSLNLLNEAANGLQKQEESIAASGTQLPSLRSLGLSCMTDDQDK</sequence>
<protein>
    <recommendedName>
        <fullName evidence="13">Regulatory protein MIG1</fullName>
    </recommendedName>
</protein>
<evidence type="ECO:0000256" key="15">
    <source>
        <dbReference type="SAM" id="MobiDB-lite"/>
    </source>
</evidence>
<feature type="compositionally biased region" description="Low complexity" evidence="15">
    <location>
        <begin position="263"/>
        <end position="282"/>
    </location>
</feature>
<evidence type="ECO:0000256" key="11">
    <source>
        <dbReference type="ARBA" id="ARBA00038023"/>
    </source>
</evidence>
<comment type="function">
    <text evidence="12">Involved in glucose repression of glucose metabolism genes.</text>
</comment>
<dbReference type="GO" id="GO:0000433">
    <property type="term" value="P:carbon catabolite repression of transcription from RNA polymerase II promoter by glucose"/>
    <property type="evidence" value="ECO:0007669"/>
    <property type="project" value="TreeGrafter"/>
</dbReference>
<keyword evidence="9" id="KW-0804">Transcription</keyword>
<evidence type="ECO:0000256" key="10">
    <source>
        <dbReference type="ARBA" id="ARBA00023242"/>
    </source>
</evidence>
<dbReference type="OMA" id="NKDDRPY"/>
<dbReference type="HOGENOM" id="CLU_027078_0_0_1"/>
<dbReference type="Pfam" id="PF00096">
    <property type="entry name" value="zf-C2H2"/>
    <property type="match status" value="2"/>
</dbReference>
<dbReference type="GO" id="GO:0005634">
    <property type="term" value="C:nucleus"/>
    <property type="evidence" value="ECO:0007669"/>
    <property type="project" value="UniProtKB-SubCell"/>
</dbReference>
<evidence type="ECO:0000256" key="5">
    <source>
        <dbReference type="ARBA" id="ARBA00022771"/>
    </source>
</evidence>
<evidence type="ECO:0000256" key="13">
    <source>
        <dbReference type="ARBA" id="ARBA00068528"/>
    </source>
</evidence>
<keyword evidence="8" id="KW-0238">DNA-binding</keyword>
<dbReference type="GO" id="GO:0008270">
    <property type="term" value="F:zinc ion binding"/>
    <property type="evidence" value="ECO:0007669"/>
    <property type="project" value="UniProtKB-KW"/>
</dbReference>
<evidence type="ECO:0000256" key="9">
    <source>
        <dbReference type="ARBA" id="ARBA00023163"/>
    </source>
</evidence>
<keyword evidence="19" id="KW-1185">Reference proteome</keyword>
<feature type="domain" description="C2H2-type" evidence="16">
    <location>
        <begin position="42"/>
        <end position="71"/>
    </location>
</feature>
<dbReference type="Proteomes" id="UP000005222">
    <property type="component" value="Chromosome B"/>
</dbReference>
<keyword evidence="6" id="KW-0862">Zinc</keyword>
<feature type="region of interest" description="Disordered" evidence="15">
    <location>
        <begin position="491"/>
        <end position="523"/>
    </location>
</feature>
<evidence type="ECO:0000256" key="3">
    <source>
        <dbReference type="ARBA" id="ARBA00022723"/>
    </source>
</evidence>
<accession>G8YVB2</accession>
<dbReference type="Gene3D" id="3.30.160.60">
    <property type="entry name" value="Classic Zinc Finger"/>
    <property type="match status" value="2"/>
</dbReference>
<dbReference type="SMART" id="SM00355">
    <property type="entry name" value="ZnF_C2H2"/>
    <property type="match status" value="2"/>
</dbReference>
<feature type="compositionally biased region" description="Basic and acidic residues" evidence="15">
    <location>
        <begin position="85"/>
        <end position="95"/>
    </location>
</feature>
<dbReference type="GO" id="GO:0000978">
    <property type="term" value="F:RNA polymerase II cis-regulatory region sequence-specific DNA binding"/>
    <property type="evidence" value="ECO:0007669"/>
    <property type="project" value="TreeGrafter"/>
</dbReference>
<feature type="region of interest" description="Disordered" evidence="15">
    <location>
        <begin position="147"/>
        <end position="166"/>
    </location>
</feature>
<comment type="similarity">
    <text evidence="11">Belongs to the creA/MIG C2H2-type zinc-finger protein family.</text>
</comment>
<feature type="region of interest" description="Disordered" evidence="15">
    <location>
        <begin position="62"/>
        <end position="97"/>
    </location>
</feature>
<feature type="compositionally biased region" description="Low complexity" evidence="15">
    <location>
        <begin position="342"/>
        <end position="363"/>
    </location>
</feature>
<dbReference type="PROSITE" id="PS50157">
    <property type="entry name" value="ZINC_FINGER_C2H2_2"/>
    <property type="match status" value="2"/>
</dbReference>
<evidence type="ECO:0000259" key="16">
    <source>
        <dbReference type="PROSITE" id="PS50157"/>
    </source>
</evidence>
<keyword evidence="4" id="KW-0677">Repeat</keyword>
<feature type="region of interest" description="Disordered" evidence="15">
    <location>
        <begin position="342"/>
        <end position="475"/>
    </location>
</feature>
<feature type="domain" description="C2H2-type" evidence="16">
    <location>
        <begin position="14"/>
        <end position="41"/>
    </location>
</feature>
<dbReference type="EMBL" id="FO082059">
    <property type="protein sequence ID" value="CCE72795.1"/>
    <property type="molecule type" value="Genomic_DNA"/>
</dbReference>
<evidence type="ECO:0000313" key="17">
    <source>
        <dbReference type="EMBL" id="CCE72795.1"/>
    </source>
</evidence>
<feature type="compositionally biased region" description="Polar residues" evidence="15">
    <location>
        <begin position="296"/>
        <end position="314"/>
    </location>
</feature>
<dbReference type="Proteomes" id="UP000005222">
    <property type="component" value="Chromosome A"/>
</dbReference>
<dbReference type="EMBL" id="FO082058">
    <property type="protein sequence ID" value="CCE73356.1"/>
    <property type="molecule type" value="Genomic_DNA"/>
</dbReference>
<evidence type="ECO:0000256" key="12">
    <source>
        <dbReference type="ARBA" id="ARBA00056233"/>
    </source>
</evidence>
<feature type="compositionally biased region" description="Low complexity" evidence="15">
    <location>
        <begin position="459"/>
        <end position="472"/>
    </location>
</feature>
<dbReference type="InterPro" id="IPR051007">
    <property type="entry name" value="creA/MIG_C2H2-ZnF"/>
</dbReference>
<dbReference type="InterPro" id="IPR036236">
    <property type="entry name" value="Znf_C2H2_sf"/>
</dbReference>
<feature type="compositionally biased region" description="Basic and acidic residues" evidence="15">
    <location>
        <begin position="380"/>
        <end position="389"/>
    </location>
</feature>
<dbReference type="PROSITE" id="PS00028">
    <property type="entry name" value="ZINC_FINGER_C2H2_1"/>
    <property type="match status" value="2"/>
</dbReference>
<keyword evidence="5 14" id="KW-0863">Zinc-finger</keyword>
<dbReference type="SUPFAM" id="SSF57667">
    <property type="entry name" value="beta-beta-alpha zinc fingers"/>
    <property type="match status" value="1"/>
</dbReference>
<organism evidence="17 19">
    <name type="scientific">Pichia sorbitophila (strain ATCC MYA-4447 / BCRC 22081 / CBS 7064 / NBRC 10061 / NRRL Y-12695)</name>
    <name type="common">Hybrid yeast</name>
    <dbReference type="NCBI Taxonomy" id="559304"/>
    <lineage>
        <taxon>Eukaryota</taxon>
        <taxon>Fungi</taxon>
        <taxon>Dikarya</taxon>
        <taxon>Ascomycota</taxon>
        <taxon>Saccharomycotina</taxon>
        <taxon>Pichiomycetes</taxon>
        <taxon>Debaryomycetaceae</taxon>
        <taxon>Millerozyma</taxon>
    </lineage>
</organism>
<dbReference type="OrthoDB" id="654211at2759"/>
<dbReference type="FunCoup" id="G8YVB2">
    <property type="interactions" value="1990"/>
</dbReference>
<dbReference type="InterPro" id="IPR013087">
    <property type="entry name" value="Znf_C2H2_type"/>
</dbReference>
<keyword evidence="3" id="KW-0479">Metal-binding</keyword>
<dbReference type="PANTHER" id="PTHR47428:SF1">
    <property type="entry name" value="REGULATORY PROTEIN MIG1-RELATED"/>
    <property type="match status" value="1"/>
</dbReference>
<dbReference type="PANTHER" id="PTHR47428">
    <property type="entry name" value="REGULATORY PROTEIN MIG1-RELATED"/>
    <property type="match status" value="1"/>
</dbReference>
<reference evidence="17" key="1">
    <citation type="submission" date="2011-10" db="EMBL/GenBank/DDBJ databases">
        <authorList>
            <person name="Genoscope - CEA"/>
        </authorList>
    </citation>
    <scope>NUCLEOTIDE SEQUENCE</scope>
    <source>
        <strain evidence="17">CBS 7064</strain>
    </source>
</reference>
<reference evidence="19" key="2">
    <citation type="journal article" date="2012" name="G3 (Bethesda)">
        <title>Pichia sorbitophila, an interspecies yeast hybrid reveals early steps of genome resolution following polyploidization.</title>
        <authorList>
            <person name="Leh Louis V."/>
            <person name="Despons L."/>
            <person name="Friedrich A."/>
            <person name="Martin T."/>
            <person name="Durrens P."/>
            <person name="Casaregola S."/>
            <person name="Neuveglise C."/>
            <person name="Fairhead C."/>
            <person name="Marck C."/>
            <person name="Cruz J.A."/>
            <person name="Straub M.L."/>
            <person name="Kugler V."/>
            <person name="Sacerdot C."/>
            <person name="Uzunov Z."/>
            <person name="Thierry A."/>
            <person name="Weiss S."/>
            <person name="Bleykasten C."/>
            <person name="De Montigny J."/>
            <person name="Jacques N."/>
            <person name="Jung P."/>
            <person name="Lemaire M."/>
            <person name="Mallet S."/>
            <person name="Morel G."/>
            <person name="Richard G.F."/>
            <person name="Sarkar A."/>
            <person name="Savel G."/>
            <person name="Schacherer J."/>
            <person name="Seret M.L."/>
            <person name="Talla E."/>
            <person name="Samson G."/>
            <person name="Jubin C."/>
            <person name="Poulain J."/>
            <person name="Vacherie B."/>
            <person name="Barbe V."/>
            <person name="Pelletier E."/>
            <person name="Sherman D.J."/>
            <person name="Westhof E."/>
            <person name="Weissenbach J."/>
            <person name="Baret P.V."/>
            <person name="Wincker P."/>
            <person name="Gaillardin C."/>
            <person name="Dujon B."/>
            <person name="Souciet J.L."/>
        </authorList>
    </citation>
    <scope>NUCLEOTIDE SEQUENCE [LARGE SCALE GENOMIC DNA]</scope>
    <source>
        <strain evidence="19">ATCC MYA-4447 / BCRC 22081 / CBS 7064 / NBRC 10061 / NRRL Y-12695</strain>
    </source>
</reference>
<evidence type="ECO:0000313" key="18">
    <source>
        <dbReference type="EMBL" id="CCE73356.1"/>
    </source>
</evidence>
<comment type="subcellular location">
    <subcellularLocation>
        <location evidence="1">Nucleus</location>
    </subcellularLocation>
</comment>
<evidence type="ECO:0000256" key="2">
    <source>
        <dbReference type="ARBA" id="ARBA00022491"/>
    </source>
</evidence>
<dbReference type="STRING" id="559304.G8YVB2"/>
<dbReference type="eggNOG" id="KOG1721">
    <property type="taxonomic scope" value="Eukaryota"/>
</dbReference>
<dbReference type="GO" id="GO:0005737">
    <property type="term" value="C:cytoplasm"/>
    <property type="evidence" value="ECO:0007669"/>
    <property type="project" value="TreeGrafter"/>
</dbReference>
<keyword evidence="7" id="KW-0805">Transcription regulation</keyword>
<dbReference type="FunFam" id="3.30.160.60:FF:000152">
    <property type="entry name" value="DNA-binding protein creA"/>
    <property type="match status" value="1"/>
</dbReference>
<keyword evidence="10" id="KW-0539">Nucleus</keyword>
<evidence type="ECO:0000256" key="1">
    <source>
        <dbReference type="ARBA" id="ARBA00004123"/>
    </source>
</evidence>
<keyword evidence="2" id="KW-0678">Repressor</keyword>
<feature type="compositionally biased region" description="Polar residues" evidence="15">
    <location>
        <begin position="421"/>
        <end position="440"/>
    </location>
</feature>